<dbReference type="AlphaFoldDB" id="A0A839ZZ78"/>
<evidence type="ECO:0000313" key="2">
    <source>
        <dbReference type="EMBL" id="MBB3890651.1"/>
    </source>
</evidence>
<evidence type="ECO:0000313" key="3">
    <source>
        <dbReference type="Proteomes" id="UP000530564"/>
    </source>
</evidence>
<organism evidence="2 3">
    <name type="scientific">Phenylobacterium haematophilum</name>
    <dbReference type="NCBI Taxonomy" id="98513"/>
    <lineage>
        <taxon>Bacteria</taxon>
        <taxon>Pseudomonadati</taxon>
        <taxon>Pseudomonadota</taxon>
        <taxon>Alphaproteobacteria</taxon>
        <taxon>Caulobacterales</taxon>
        <taxon>Caulobacteraceae</taxon>
        <taxon>Phenylobacterium</taxon>
    </lineage>
</organism>
<reference evidence="2 3" key="1">
    <citation type="submission" date="2020-08" db="EMBL/GenBank/DDBJ databases">
        <title>Genomic Encyclopedia of Type Strains, Phase IV (KMG-IV): sequencing the most valuable type-strain genomes for metagenomic binning, comparative biology and taxonomic classification.</title>
        <authorList>
            <person name="Goeker M."/>
        </authorList>
    </citation>
    <scope>NUCLEOTIDE SEQUENCE [LARGE SCALE GENOMIC DNA]</scope>
    <source>
        <strain evidence="2 3">DSM 21793</strain>
    </source>
</reference>
<dbReference type="Proteomes" id="UP000530564">
    <property type="component" value="Unassembled WGS sequence"/>
</dbReference>
<proteinExistence type="predicted"/>
<dbReference type="EMBL" id="JACIDK010000002">
    <property type="protein sequence ID" value="MBB3890651.1"/>
    <property type="molecule type" value="Genomic_DNA"/>
</dbReference>
<comment type="caution">
    <text evidence="2">The sequence shown here is derived from an EMBL/GenBank/DDBJ whole genome shotgun (WGS) entry which is preliminary data.</text>
</comment>
<feature type="signal peptide" evidence="1">
    <location>
        <begin position="1"/>
        <end position="28"/>
    </location>
</feature>
<evidence type="ECO:0008006" key="4">
    <source>
        <dbReference type="Google" id="ProtNLM"/>
    </source>
</evidence>
<feature type="chain" id="PRO_5032622952" description="Tat pathway signal protein" evidence="1">
    <location>
        <begin position="29"/>
        <end position="140"/>
    </location>
</feature>
<protein>
    <recommendedName>
        <fullName evidence="4">Tat pathway signal protein</fullName>
    </recommendedName>
</protein>
<evidence type="ECO:0000256" key="1">
    <source>
        <dbReference type="SAM" id="SignalP"/>
    </source>
</evidence>
<keyword evidence="3" id="KW-1185">Reference proteome</keyword>
<sequence length="140" mass="15079">MMWRGVAMDRRRLLSLFAVLAAPGLTAAAPKKDDKKKTVAGTYVEINTLTASIMRSSGRRGVLTVQMILDVPDAKLRAKAESVVPRLRAAFVQTLQTYASGMTPATPPNPDILGPALQRDADRILGQKGAKVLLGTMLIH</sequence>
<name>A0A839ZZ78_9CAUL</name>
<accession>A0A839ZZ78</accession>
<gene>
    <name evidence="2" type="ORF">GGQ61_001368</name>
</gene>
<dbReference type="RefSeq" id="WP_183770959.1">
    <property type="nucleotide sequence ID" value="NZ_JACIDK010000002.1"/>
</dbReference>
<keyword evidence="1" id="KW-0732">Signal</keyword>